<dbReference type="AlphaFoldDB" id="A0A3R9PMR0"/>
<name>A0A3R9PMR0_9CREN</name>
<evidence type="ECO:0000313" key="2">
    <source>
        <dbReference type="EMBL" id="RSN77677.1"/>
    </source>
</evidence>
<keyword evidence="1" id="KW-0812">Transmembrane</keyword>
<dbReference type="EMBL" id="RCOS01000030">
    <property type="protein sequence ID" value="RSN77677.1"/>
    <property type="molecule type" value="Genomic_DNA"/>
</dbReference>
<gene>
    <name evidence="2" type="ORF">D6D85_02325</name>
</gene>
<protein>
    <submittedName>
        <fullName evidence="2">Uncharacterized protein</fullName>
    </submittedName>
</protein>
<feature type="transmembrane region" description="Helical" evidence="1">
    <location>
        <begin position="29"/>
        <end position="48"/>
    </location>
</feature>
<sequence length="62" mass="8187">MWGWRGWWGPWPGRGPFSYLPPWQRPGWIFGRGACWYLWPYLWSYYWYPRSAWWPYYWYWPW</sequence>
<keyword evidence="3" id="KW-1185">Reference proteome</keyword>
<dbReference type="Proteomes" id="UP000277582">
    <property type="component" value="Unassembled WGS sequence"/>
</dbReference>
<keyword evidence="1" id="KW-1133">Transmembrane helix</keyword>
<evidence type="ECO:0000313" key="3">
    <source>
        <dbReference type="Proteomes" id="UP000277582"/>
    </source>
</evidence>
<accession>A0A3R9PMR0</accession>
<reference evidence="2 3" key="1">
    <citation type="submission" date="2018-10" db="EMBL/GenBank/DDBJ databases">
        <title>Co-occurring genomic capacity for anaerobic methane metabolism and dissimilatory sulfite reduction discovered in the Korarchaeota.</title>
        <authorList>
            <person name="Mckay L.J."/>
            <person name="Dlakic M."/>
            <person name="Fields M.W."/>
            <person name="Delmont T.O."/>
            <person name="Eren A.M."/>
            <person name="Jay Z.J."/>
            <person name="Klingelsmith K.B."/>
            <person name="Rusch D.B."/>
            <person name="Inskeep W.P."/>
        </authorList>
    </citation>
    <scope>NUCLEOTIDE SEQUENCE [LARGE SCALE GENOMIC DNA]</scope>
    <source>
        <strain evidence="2 3">MDKW</strain>
    </source>
</reference>
<dbReference type="RefSeq" id="WP_125670451.1">
    <property type="nucleotide sequence ID" value="NZ_RCOS01000030.1"/>
</dbReference>
<organism evidence="2 3">
    <name type="scientific">Candidatus Methanodesulfokora washburnensis</name>
    <dbReference type="NCBI Taxonomy" id="2478471"/>
    <lineage>
        <taxon>Archaea</taxon>
        <taxon>Thermoproteota</taxon>
        <taxon>Candidatus Korarchaeia</taxon>
        <taxon>Candidatus Korarchaeia incertae sedis</taxon>
        <taxon>Candidatus Methanodesulfokora</taxon>
    </lineage>
</organism>
<evidence type="ECO:0000256" key="1">
    <source>
        <dbReference type="SAM" id="Phobius"/>
    </source>
</evidence>
<proteinExistence type="predicted"/>
<comment type="caution">
    <text evidence="2">The sequence shown here is derived from an EMBL/GenBank/DDBJ whole genome shotgun (WGS) entry which is preliminary data.</text>
</comment>
<keyword evidence="1" id="KW-0472">Membrane</keyword>